<dbReference type="AlphaFoldDB" id="A0A137NY21"/>
<dbReference type="Proteomes" id="UP000070444">
    <property type="component" value="Unassembled WGS sequence"/>
</dbReference>
<accession>A0A137NY21</accession>
<evidence type="ECO:0000313" key="2">
    <source>
        <dbReference type="Proteomes" id="UP000070444"/>
    </source>
</evidence>
<dbReference type="EMBL" id="KQ964622">
    <property type="protein sequence ID" value="KXN67647.1"/>
    <property type="molecule type" value="Genomic_DNA"/>
</dbReference>
<sequence>MGETCFPPLNKAKSNFLIKHHYKSRPDPLFPPFLPLSTFTPKWDRSIRVWIIWPLGFIQQDMLAYHGFSSGASLAGKLYYVGIEIRFIPVLELSKLSSREELAGGSEVMRWSRCSPTGQSAHRAQFNSMNRSITCPHIPLELFPPIRWSSELVEEECAIVGGGGME</sequence>
<reference evidence="1 2" key="1">
    <citation type="journal article" date="2015" name="Genome Biol. Evol.">
        <title>Phylogenomic analyses indicate that early fungi evolved digesting cell walls of algal ancestors of land plants.</title>
        <authorList>
            <person name="Chang Y."/>
            <person name="Wang S."/>
            <person name="Sekimoto S."/>
            <person name="Aerts A.L."/>
            <person name="Choi C."/>
            <person name="Clum A."/>
            <person name="LaButti K.M."/>
            <person name="Lindquist E.A."/>
            <person name="Yee Ngan C."/>
            <person name="Ohm R.A."/>
            <person name="Salamov A.A."/>
            <person name="Grigoriev I.V."/>
            <person name="Spatafora J.W."/>
            <person name="Berbee M.L."/>
        </authorList>
    </citation>
    <scope>NUCLEOTIDE SEQUENCE [LARGE SCALE GENOMIC DNA]</scope>
    <source>
        <strain evidence="1 2">NRRL 28638</strain>
    </source>
</reference>
<gene>
    <name evidence="1" type="ORF">CONCODRAFT_10239</name>
</gene>
<keyword evidence="2" id="KW-1185">Reference proteome</keyword>
<protein>
    <submittedName>
        <fullName evidence="1">Uncharacterized protein</fullName>
    </submittedName>
</protein>
<evidence type="ECO:0000313" key="1">
    <source>
        <dbReference type="EMBL" id="KXN67647.1"/>
    </source>
</evidence>
<organism evidence="1 2">
    <name type="scientific">Conidiobolus coronatus (strain ATCC 28846 / CBS 209.66 / NRRL 28638)</name>
    <name type="common">Delacroixia coronata</name>
    <dbReference type="NCBI Taxonomy" id="796925"/>
    <lineage>
        <taxon>Eukaryota</taxon>
        <taxon>Fungi</taxon>
        <taxon>Fungi incertae sedis</taxon>
        <taxon>Zoopagomycota</taxon>
        <taxon>Entomophthoromycotina</taxon>
        <taxon>Entomophthoromycetes</taxon>
        <taxon>Entomophthorales</taxon>
        <taxon>Ancylistaceae</taxon>
        <taxon>Conidiobolus</taxon>
    </lineage>
</organism>
<name>A0A137NY21_CONC2</name>
<proteinExistence type="predicted"/>